<gene>
    <name evidence="2" type="ORF">GRI68_04545</name>
</gene>
<keyword evidence="1" id="KW-0472">Membrane</keyword>
<sequence length="264" mass="29046">MPNITVNGTGVEVVEDETVFHNRIVRAAIKMLAKLSAPRKSAMRIACSAVAAGSIFANTAVIAQAMVLPRSQQNLVRFAECLIEKQDKAGSTEVHDFLLMFPTNKAFYYEAEDLLVSSGGCQGYIDGGLAIEDVTLRFVLFEALYRLRSVDNKAPSFGIALGALPTRPEGETFPDEGNWREFLYIARAADCVVTQDRQKATTLVGARIRTREERLAIEALDDAFTACEIGADEWYRKRVQFRGAIAERLIWAATIDETASASAE</sequence>
<comment type="caution">
    <text evidence="2">The sequence shown here is derived from an EMBL/GenBank/DDBJ whole genome shotgun (WGS) entry which is preliminary data.</text>
</comment>
<proteinExistence type="predicted"/>
<organism evidence="2 3">
    <name type="scientific">Alteriqipengyuania halimionae</name>
    <dbReference type="NCBI Taxonomy" id="1926630"/>
    <lineage>
        <taxon>Bacteria</taxon>
        <taxon>Pseudomonadati</taxon>
        <taxon>Pseudomonadota</taxon>
        <taxon>Alphaproteobacteria</taxon>
        <taxon>Sphingomonadales</taxon>
        <taxon>Erythrobacteraceae</taxon>
        <taxon>Alteriqipengyuania</taxon>
    </lineage>
</organism>
<evidence type="ECO:0000313" key="2">
    <source>
        <dbReference type="EMBL" id="MXP09440.1"/>
    </source>
</evidence>
<keyword evidence="1" id="KW-0812">Transmembrane</keyword>
<feature type="transmembrane region" description="Helical" evidence="1">
    <location>
        <begin position="45"/>
        <end position="67"/>
    </location>
</feature>
<dbReference type="AlphaFoldDB" id="A0A6I4U0D8"/>
<dbReference type="RefSeq" id="WP_160616132.1">
    <property type="nucleotide sequence ID" value="NZ_WTYR01000001.1"/>
</dbReference>
<dbReference type="EMBL" id="WTYR01000001">
    <property type="protein sequence ID" value="MXP09440.1"/>
    <property type="molecule type" value="Genomic_DNA"/>
</dbReference>
<accession>A0A6I4U0D8</accession>
<protein>
    <submittedName>
        <fullName evidence="2">Uncharacterized protein</fullName>
    </submittedName>
</protein>
<evidence type="ECO:0000313" key="3">
    <source>
        <dbReference type="Proteomes" id="UP000429229"/>
    </source>
</evidence>
<evidence type="ECO:0000256" key="1">
    <source>
        <dbReference type="SAM" id="Phobius"/>
    </source>
</evidence>
<dbReference type="Proteomes" id="UP000429229">
    <property type="component" value="Unassembled WGS sequence"/>
</dbReference>
<keyword evidence="3" id="KW-1185">Reference proteome</keyword>
<name>A0A6I4U0D8_9SPHN</name>
<reference evidence="2 3" key="1">
    <citation type="submission" date="2019-12" db="EMBL/GenBank/DDBJ databases">
        <title>Genomic-based taxomic classification of the family Erythrobacteraceae.</title>
        <authorList>
            <person name="Xu L."/>
        </authorList>
    </citation>
    <scope>NUCLEOTIDE SEQUENCE [LARGE SCALE GENOMIC DNA]</scope>
    <source>
        <strain evidence="2 3">LMG 29519</strain>
    </source>
</reference>
<keyword evidence="1" id="KW-1133">Transmembrane helix</keyword>